<dbReference type="OrthoDB" id="4376297at2"/>
<feature type="domain" description="DUF6036" evidence="1">
    <location>
        <begin position="11"/>
        <end position="149"/>
    </location>
</feature>
<dbReference type="Proteomes" id="UP000321225">
    <property type="component" value="Unassembled WGS sequence"/>
</dbReference>
<dbReference type="RefSeq" id="WP_147039348.1">
    <property type="nucleotide sequence ID" value="NZ_BJUW01000008.1"/>
</dbReference>
<dbReference type="AlphaFoldDB" id="A0A511AF43"/>
<proteinExistence type="predicted"/>
<reference evidence="2 3" key="1">
    <citation type="submission" date="2019-07" db="EMBL/GenBank/DDBJ databases">
        <title>Whole genome shotgun sequence of Microbacterium aerolatum NBRC 103071.</title>
        <authorList>
            <person name="Hosoyama A."/>
            <person name="Uohara A."/>
            <person name="Ohji S."/>
            <person name="Ichikawa N."/>
        </authorList>
    </citation>
    <scope>NUCLEOTIDE SEQUENCE [LARGE SCALE GENOMIC DNA]</scope>
    <source>
        <strain evidence="2 3">NBRC 103071</strain>
    </source>
</reference>
<evidence type="ECO:0000313" key="2">
    <source>
        <dbReference type="EMBL" id="GEK86749.1"/>
    </source>
</evidence>
<accession>A0A511AF43</accession>
<evidence type="ECO:0000259" key="1">
    <source>
        <dbReference type="Pfam" id="PF19502"/>
    </source>
</evidence>
<dbReference type="Pfam" id="PF19502">
    <property type="entry name" value="DUF6036"/>
    <property type="match status" value="1"/>
</dbReference>
<sequence length="193" mass="21114">MTLFDRSDLLTGLRDLIAELQGAGESVGIRLVGGAALAIRYFERRATNDLDSLHVQPGSNDAVLAAASRVGVRRGWDEGWFNFAVENADSVPTFGRRTVEWETIYDRDGVVIQVASKEALLAMKLRANRPGRDVDDIRQLLALCDITTLAEAEELYEDFYPGDGLEDRAVGIVERILAGGLPTEVPSPGRIDL</sequence>
<gene>
    <name evidence="2" type="ORF">MAE01_19250</name>
</gene>
<evidence type="ECO:0000313" key="3">
    <source>
        <dbReference type="Proteomes" id="UP000321225"/>
    </source>
</evidence>
<comment type="caution">
    <text evidence="2">The sequence shown here is derived from an EMBL/GenBank/DDBJ whole genome shotgun (WGS) entry which is preliminary data.</text>
</comment>
<name>A0A511AF43_9MICO</name>
<organism evidence="2 3">
    <name type="scientific">Microbacterium aerolatum</name>
    <dbReference type="NCBI Taxonomy" id="153731"/>
    <lineage>
        <taxon>Bacteria</taxon>
        <taxon>Bacillati</taxon>
        <taxon>Actinomycetota</taxon>
        <taxon>Actinomycetes</taxon>
        <taxon>Micrococcales</taxon>
        <taxon>Microbacteriaceae</taxon>
        <taxon>Microbacterium</taxon>
    </lineage>
</organism>
<keyword evidence="3" id="KW-1185">Reference proteome</keyword>
<dbReference type="InterPro" id="IPR045792">
    <property type="entry name" value="DUF6036"/>
</dbReference>
<dbReference type="EMBL" id="BJUW01000008">
    <property type="protein sequence ID" value="GEK86749.1"/>
    <property type="molecule type" value="Genomic_DNA"/>
</dbReference>
<protein>
    <recommendedName>
        <fullName evidence="1">DUF6036 domain-containing protein</fullName>
    </recommendedName>
</protein>